<dbReference type="Pfam" id="PF03702">
    <property type="entry name" value="AnmK"/>
    <property type="match status" value="1"/>
</dbReference>
<comment type="similarity">
    <text evidence="2">Belongs to the anhydro-N-acetylmuramic acid kinase family.</text>
</comment>
<comment type="function">
    <text evidence="2">Catalyzes the specific phosphorylation of 1,6-anhydro-N-acetylmuramic acid (anhMurNAc) with the simultaneous cleavage of the 1,6-anhydro ring, generating MurNAc-6-P. Is required for the utilization of anhMurNAc either imported from the medium or derived from its own cell wall murein, and thus plays a role in cell wall recycling.</text>
</comment>
<comment type="pathway">
    <text evidence="2">Cell wall biogenesis; peptidoglycan recycling.</text>
</comment>
<dbReference type="HAMAP" id="MF_01270">
    <property type="entry name" value="AnhMurNAc_kinase"/>
    <property type="match status" value="1"/>
</dbReference>
<dbReference type="InterPro" id="IPR043129">
    <property type="entry name" value="ATPase_NBD"/>
</dbReference>
<reference evidence="3" key="1">
    <citation type="submission" date="2024-01" db="EMBL/GenBank/DDBJ databases">
        <title>Bank of Algae and Cyanobacteria of the Azores (BACA) strain genomes.</title>
        <authorList>
            <person name="Luz R."/>
            <person name="Cordeiro R."/>
            <person name="Fonseca A."/>
            <person name="Goncalves V."/>
        </authorList>
    </citation>
    <scope>NUCLEOTIDE SEQUENCE</scope>
    <source>
        <strain evidence="3">BACA0141</strain>
    </source>
</reference>
<protein>
    <recommendedName>
        <fullName evidence="2">Anhydro-N-acetylmuramic acid kinase</fullName>
        <ecNumber evidence="2">2.7.1.170</ecNumber>
    </recommendedName>
    <alternativeName>
        <fullName evidence="2">AnhMurNAc kinase</fullName>
    </alternativeName>
</protein>
<evidence type="ECO:0000256" key="2">
    <source>
        <dbReference type="HAMAP-Rule" id="MF_01270"/>
    </source>
</evidence>
<dbReference type="GO" id="GO:0097175">
    <property type="term" value="P:1,6-anhydro-N-acetyl-beta-muramic acid catabolic process"/>
    <property type="evidence" value="ECO:0007669"/>
    <property type="project" value="UniProtKB-UniRule"/>
</dbReference>
<dbReference type="GO" id="GO:0016773">
    <property type="term" value="F:phosphotransferase activity, alcohol group as acceptor"/>
    <property type="evidence" value="ECO:0007669"/>
    <property type="project" value="UniProtKB-UniRule"/>
</dbReference>
<gene>
    <name evidence="2" type="primary">anmK</name>
    <name evidence="3" type="ORF">V2H45_15435</name>
</gene>
<dbReference type="AlphaFoldDB" id="A0AAW9PTR3"/>
<dbReference type="EMBL" id="JAZBJZ010000065">
    <property type="protein sequence ID" value="MEE3718132.1"/>
    <property type="molecule type" value="Genomic_DNA"/>
</dbReference>
<dbReference type="Proteomes" id="UP001333818">
    <property type="component" value="Unassembled WGS sequence"/>
</dbReference>
<keyword evidence="2 3" id="KW-0808">Transferase</keyword>
<dbReference type="GO" id="GO:0005524">
    <property type="term" value="F:ATP binding"/>
    <property type="evidence" value="ECO:0007669"/>
    <property type="project" value="UniProtKB-UniRule"/>
</dbReference>
<dbReference type="EC" id="2.7.1.170" evidence="2"/>
<dbReference type="NCBIfam" id="NF007148">
    <property type="entry name" value="PRK09585.3-2"/>
    <property type="match status" value="1"/>
</dbReference>
<keyword evidence="2" id="KW-0067">ATP-binding</keyword>
<dbReference type="Gene3D" id="3.30.420.40">
    <property type="match status" value="2"/>
</dbReference>
<keyword evidence="2" id="KW-0547">Nucleotide-binding</keyword>
<comment type="catalytic activity">
    <reaction evidence="2">
        <text>1,6-anhydro-N-acetyl-beta-muramate + ATP + H2O = N-acetyl-D-muramate 6-phosphate + ADP + H(+)</text>
        <dbReference type="Rhea" id="RHEA:24952"/>
        <dbReference type="ChEBI" id="CHEBI:15377"/>
        <dbReference type="ChEBI" id="CHEBI:15378"/>
        <dbReference type="ChEBI" id="CHEBI:30616"/>
        <dbReference type="ChEBI" id="CHEBI:58690"/>
        <dbReference type="ChEBI" id="CHEBI:58722"/>
        <dbReference type="ChEBI" id="CHEBI:456216"/>
        <dbReference type="EC" id="2.7.1.170"/>
    </reaction>
</comment>
<keyword evidence="4" id="KW-1185">Reference proteome</keyword>
<accession>A0AAW9PTR3</accession>
<dbReference type="SUPFAM" id="SSF53067">
    <property type="entry name" value="Actin-like ATPase domain"/>
    <property type="match status" value="1"/>
</dbReference>
<dbReference type="GO" id="GO:0006040">
    <property type="term" value="P:amino sugar metabolic process"/>
    <property type="evidence" value="ECO:0007669"/>
    <property type="project" value="InterPro"/>
</dbReference>
<dbReference type="CDD" id="cd24050">
    <property type="entry name" value="ASKHA_NBD_ANMK"/>
    <property type="match status" value="1"/>
</dbReference>
<evidence type="ECO:0000256" key="1">
    <source>
        <dbReference type="ARBA" id="ARBA00022777"/>
    </source>
</evidence>
<evidence type="ECO:0000313" key="3">
    <source>
        <dbReference type="EMBL" id="MEE3718132.1"/>
    </source>
</evidence>
<keyword evidence="2" id="KW-0119">Carbohydrate metabolism</keyword>
<dbReference type="GO" id="GO:0009254">
    <property type="term" value="P:peptidoglycan turnover"/>
    <property type="evidence" value="ECO:0007669"/>
    <property type="project" value="UniProtKB-UniRule"/>
</dbReference>
<organism evidence="3 4">
    <name type="scientific">Tumidithrix elongata BACA0141</name>
    <dbReference type="NCBI Taxonomy" id="2716417"/>
    <lineage>
        <taxon>Bacteria</taxon>
        <taxon>Bacillati</taxon>
        <taxon>Cyanobacteriota</taxon>
        <taxon>Cyanophyceae</taxon>
        <taxon>Pseudanabaenales</taxon>
        <taxon>Pseudanabaenaceae</taxon>
        <taxon>Tumidithrix</taxon>
        <taxon>Tumidithrix elongata</taxon>
    </lineage>
</organism>
<dbReference type="PANTHER" id="PTHR30605">
    <property type="entry name" value="ANHYDRO-N-ACETYLMURAMIC ACID KINASE"/>
    <property type="match status" value="1"/>
</dbReference>
<name>A0AAW9PTR3_9CYAN</name>
<evidence type="ECO:0000313" key="4">
    <source>
        <dbReference type="Proteomes" id="UP001333818"/>
    </source>
</evidence>
<feature type="binding site" evidence="2">
    <location>
        <begin position="13"/>
        <end position="20"/>
    </location>
    <ligand>
        <name>ATP</name>
        <dbReference type="ChEBI" id="CHEBI:30616"/>
    </ligand>
</feature>
<comment type="caution">
    <text evidence="3">The sequence shown here is derived from an EMBL/GenBank/DDBJ whole genome shotgun (WGS) entry which is preliminary data.</text>
</comment>
<comment type="pathway">
    <text evidence="2">Amino-sugar metabolism; 1,6-anhydro-N-acetylmuramate degradation.</text>
</comment>
<dbReference type="InterPro" id="IPR005338">
    <property type="entry name" value="Anhydro_N_Ac-Mur_kinase"/>
</dbReference>
<dbReference type="GO" id="GO:0016301">
    <property type="term" value="F:kinase activity"/>
    <property type="evidence" value="ECO:0007669"/>
    <property type="project" value="UniProtKB-KW"/>
</dbReference>
<sequence>MQNSVLAVGLISGTSVDGIDAALVEITEQDEKLQVRLIAGHTFDYEPNLRAEILAVCAGEPRAIAQFCELDDRIAVAFAQAAIAIIEQNPQPKDRKPNFIGSHGQTVFHRPPLGIDASGKTTLGYSVQLGRGAVIAELTGIKTVSDFRVADIERGGHAAPLVPMLDWLLLTHATENRACQNIGGISNVCYLPASGTQDLVFGFDNAPGNVLIDMATQKLFNLPFDDGGQLASQGNFYLPLIESWLQQEFFHTPPPKSTGRELFSPSYLEHCLEQCQQAQLSNYDILATLTEFTARVIALSYRQFLPKFPDRVLLCGGGCRNRYLVERLRDLLAPAAVMSTDDAGVNADFKEAIAFVVLGYLKLQKRSGNLPSVTGAKGSVELGRVYE</sequence>
<dbReference type="RefSeq" id="WP_330484564.1">
    <property type="nucleotide sequence ID" value="NZ_JAZBJZ010000065.1"/>
</dbReference>
<proteinExistence type="inferred from homology"/>
<dbReference type="PANTHER" id="PTHR30605:SF0">
    <property type="entry name" value="ANHYDRO-N-ACETYLMURAMIC ACID KINASE"/>
    <property type="match status" value="1"/>
</dbReference>
<keyword evidence="1 2" id="KW-0418">Kinase</keyword>